<accession>A0A0P9V3I8</accession>
<evidence type="ECO:0008006" key="3">
    <source>
        <dbReference type="Google" id="ProtNLM"/>
    </source>
</evidence>
<dbReference type="Proteomes" id="UP000050420">
    <property type="component" value="Unassembled WGS sequence"/>
</dbReference>
<sequence length="135" mass="14444">MQFGGQMATYITVADVDAALGANWAPVDQKARAVMQANAYMTSLSLAGVDMETIPEEVKQAGIEMAKLAAEDKLYKQQTEGTLEAKTVKAGPVTTSKTFASIDTSKSTSLPDGLQFALALLAPWRSSAFSFNVYR</sequence>
<protein>
    <recommendedName>
        <fullName evidence="3">Protein singed</fullName>
    </recommendedName>
</protein>
<comment type="caution">
    <text evidence="1">The sequence shown here is derived from an EMBL/GenBank/DDBJ whole genome shotgun (WGS) entry which is preliminary data.</text>
</comment>
<evidence type="ECO:0000313" key="2">
    <source>
        <dbReference type="Proteomes" id="UP000050420"/>
    </source>
</evidence>
<proteinExistence type="predicted"/>
<gene>
    <name evidence="1" type="ORF">ALO63_03501</name>
</gene>
<name>A0A0P9V3I8_PSEA0</name>
<reference evidence="1 2" key="1">
    <citation type="submission" date="2015-09" db="EMBL/GenBank/DDBJ databases">
        <title>Genome announcement of multiple Pseudomonas syringae strains.</title>
        <authorList>
            <person name="Thakur S."/>
            <person name="Wang P.W."/>
            <person name="Gong Y."/>
            <person name="Weir B.S."/>
            <person name="Guttman D.S."/>
        </authorList>
    </citation>
    <scope>NUCLEOTIDE SEQUENCE [LARGE SCALE GENOMIC DNA]</scope>
    <source>
        <strain evidence="1 2">ICMP4331</strain>
    </source>
</reference>
<dbReference type="PATRIC" id="fig|34065.5.peg.5059"/>
<evidence type="ECO:0000313" key="1">
    <source>
        <dbReference type="EMBL" id="KPX96350.1"/>
    </source>
</evidence>
<dbReference type="AlphaFoldDB" id="A0A0P9V3I8"/>
<organism evidence="1 2">
    <name type="scientific">Pseudomonas amygdali pv. mori</name>
    <dbReference type="NCBI Taxonomy" id="34065"/>
    <lineage>
        <taxon>Bacteria</taxon>
        <taxon>Pseudomonadati</taxon>
        <taxon>Pseudomonadota</taxon>
        <taxon>Gammaproteobacteria</taxon>
        <taxon>Pseudomonadales</taxon>
        <taxon>Pseudomonadaceae</taxon>
        <taxon>Pseudomonas</taxon>
        <taxon>Pseudomonas amygdali</taxon>
    </lineage>
</organism>
<dbReference type="EMBL" id="LJQU01000218">
    <property type="protein sequence ID" value="KPX96350.1"/>
    <property type="molecule type" value="Genomic_DNA"/>
</dbReference>